<dbReference type="PANTHER" id="PTHR35303:SF5">
    <property type="entry name" value="OS02G0197800 PROTEIN"/>
    <property type="match status" value="1"/>
</dbReference>
<evidence type="ECO:0000256" key="1">
    <source>
        <dbReference type="SAM" id="MobiDB-lite"/>
    </source>
</evidence>
<gene>
    <name evidence="3" type="ORF">HY3_12595</name>
</gene>
<evidence type="ECO:0000313" key="3">
    <source>
        <dbReference type="EMBL" id="RAN33608.1"/>
    </source>
</evidence>
<dbReference type="STRING" id="1280941.HY2_12495"/>
<dbReference type="Pfam" id="PF06155">
    <property type="entry name" value="GBBH-like_N"/>
    <property type="match status" value="1"/>
</dbReference>
<dbReference type="Proteomes" id="UP000249123">
    <property type="component" value="Unassembled WGS sequence"/>
</dbReference>
<dbReference type="InterPro" id="IPR010376">
    <property type="entry name" value="GBBH-like_N"/>
</dbReference>
<organism evidence="3 4">
    <name type="scientific">Hyphomonas pacifica</name>
    <dbReference type="NCBI Taxonomy" id="1280941"/>
    <lineage>
        <taxon>Bacteria</taxon>
        <taxon>Pseudomonadati</taxon>
        <taxon>Pseudomonadota</taxon>
        <taxon>Alphaproteobacteria</taxon>
        <taxon>Hyphomonadales</taxon>
        <taxon>Hyphomonadaceae</taxon>
        <taxon>Hyphomonas</taxon>
    </lineage>
</organism>
<feature type="domain" description="Gamma-butyrobetaine hydroxylase-like N-terminal" evidence="2">
    <location>
        <begin position="13"/>
        <end position="95"/>
    </location>
</feature>
<accession>A0A062U3H7</accession>
<name>A0A062U3H7_9PROT</name>
<accession>A0A328K273</accession>
<dbReference type="PANTHER" id="PTHR35303">
    <property type="entry name" value="OS02G0197800 PROTEIN"/>
    <property type="match status" value="1"/>
</dbReference>
<dbReference type="eggNOG" id="COG3536">
    <property type="taxonomic scope" value="Bacteria"/>
</dbReference>
<sequence>MSAAPWPTRLAFRKSAAELAVQFDDGAAGTIPYVTLRKESPSAEVRGHGGGPPPPQAPVPADISVTGADPVGRYAVRIHFSDGHNSGLYTWGQLRQLAVGDTVGA</sequence>
<dbReference type="InterPro" id="IPR038492">
    <property type="entry name" value="GBBH-like_N_sf"/>
</dbReference>
<dbReference type="Gene3D" id="3.30.2020.30">
    <property type="match status" value="1"/>
</dbReference>
<dbReference type="RefSeq" id="WP_034826236.1">
    <property type="nucleotide sequence ID" value="NZ_AWFA01000018.1"/>
</dbReference>
<comment type="caution">
    <text evidence="3">The sequence shown here is derived from an EMBL/GenBank/DDBJ whole genome shotgun (WGS) entry which is preliminary data.</text>
</comment>
<feature type="region of interest" description="Disordered" evidence="1">
    <location>
        <begin position="38"/>
        <end position="63"/>
    </location>
</feature>
<dbReference type="OrthoDB" id="9794178at2"/>
<reference evidence="3 4" key="1">
    <citation type="submission" date="2013-04" db="EMBL/GenBank/DDBJ databases">
        <title>Hyphomonas sp. T24B3 Genome Sequencing.</title>
        <authorList>
            <person name="Lai Q."/>
            <person name="Shao Z."/>
        </authorList>
    </citation>
    <scope>NUCLEOTIDE SEQUENCE [LARGE SCALE GENOMIC DNA]</scope>
    <source>
        <strain evidence="3 4">T24B3</strain>
    </source>
</reference>
<proteinExistence type="predicted"/>
<dbReference type="AlphaFoldDB" id="A0A062U3H7"/>
<evidence type="ECO:0000259" key="2">
    <source>
        <dbReference type="Pfam" id="PF06155"/>
    </source>
</evidence>
<feature type="compositionally biased region" description="Basic and acidic residues" evidence="1">
    <location>
        <begin position="38"/>
        <end position="47"/>
    </location>
</feature>
<keyword evidence="4" id="KW-1185">Reference proteome</keyword>
<dbReference type="EMBL" id="AWFB01000018">
    <property type="protein sequence ID" value="RAN33608.1"/>
    <property type="molecule type" value="Genomic_DNA"/>
</dbReference>
<protein>
    <recommendedName>
        <fullName evidence="2">Gamma-butyrobetaine hydroxylase-like N-terminal domain-containing protein</fullName>
    </recommendedName>
</protein>
<evidence type="ECO:0000313" key="4">
    <source>
        <dbReference type="Proteomes" id="UP000249123"/>
    </source>
</evidence>